<dbReference type="Pfam" id="PF00583">
    <property type="entry name" value="Acetyltransf_1"/>
    <property type="match status" value="1"/>
</dbReference>
<dbReference type="InterPro" id="IPR016181">
    <property type="entry name" value="Acyl_CoA_acyltransferase"/>
</dbReference>
<name>A0A5D0CLG0_9BACL</name>
<evidence type="ECO:0000313" key="2">
    <source>
        <dbReference type="EMBL" id="TYA10786.1"/>
    </source>
</evidence>
<organism evidence="2 3">
    <name type="scientific">Paenibacillus faecis</name>
    <dbReference type="NCBI Taxonomy" id="862114"/>
    <lineage>
        <taxon>Bacteria</taxon>
        <taxon>Bacillati</taxon>
        <taxon>Bacillota</taxon>
        <taxon>Bacilli</taxon>
        <taxon>Bacillales</taxon>
        <taxon>Paenibacillaceae</taxon>
        <taxon>Paenibacillus</taxon>
    </lineage>
</organism>
<dbReference type="AlphaFoldDB" id="A0A5D0CLG0"/>
<dbReference type="EMBL" id="VSDO01000005">
    <property type="protein sequence ID" value="TYA10786.1"/>
    <property type="molecule type" value="Genomic_DNA"/>
</dbReference>
<dbReference type="GO" id="GO:0016747">
    <property type="term" value="F:acyltransferase activity, transferring groups other than amino-acyl groups"/>
    <property type="evidence" value="ECO:0007669"/>
    <property type="project" value="InterPro"/>
</dbReference>
<dbReference type="InterPro" id="IPR000182">
    <property type="entry name" value="GNAT_dom"/>
</dbReference>
<dbReference type="OrthoDB" id="9127144at2"/>
<dbReference type="RefSeq" id="WP_148456781.1">
    <property type="nucleotide sequence ID" value="NZ_VSDO01000005.1"/>
</dbReference>
<protein>
    <submittedName>
        <fullName evidence="2">GNAT family N-acetyltransferase</fullName>
    </submittedName>
</protein>
<gene>
    <name evidence="2" type="ORF">FRY98_23715</name>
</gene>
<dbReference type="PROSITE" id="PS51186">
    <property type="entry name" value="GNAT"/>
    <property type="match status" value="1"/>
</dbReference>
<reference evidence="2 3" key="1">
    <citation type="submission" date="2019-08" db="EMBL/GenBank/DDBJ databases">
        <title>Genome sequencing of Paenibacillus faecis DSM 23593(T).</title>
        <authorList>
            <person name="Kook J.-K."/>
            <person name="Park S.-N."/>
            <person name="Lim Y.K."/>
        </authorList>
    </citation>
    <scope>NUCLEOTIDE SEQUENCE [LARGE SCALE GENOMIC DNA]</scope>
    <source>
        <strain evidence="2 3">DSM 23593</strain>
    </source>
</reference>
<sequence>MTHDVFDQIFAIMEASFPESERRTYAGQKNLLADPHYRLITERTEQNRIIAFMAVWEFSSFRFVEHIAVDSAIRGGGLGRKLMEAYIGESPKPILLEVEPPDTELAQRRIGFYERLGFCLNPFEYVQPPLQEGQPDLPLQIMSYPEPLTEAAFSLYKEVLYEKVYKLAKRA</sequence>
<comment type="caution">
    <text evidence="2">The sequence shown here is derived from an EMBL/GenBank/DDBJ whole genome shotgun (WGS) entry which is preliminary data.</text>
</comment>
<dbReference type="SUPFAM" id="SSF55729">
    <property type="entry name" value="Acyl-CoA N-acyltransferases (Nat)"/>
    <property type="match status" value="1"/>
</dbReference>
<evidence type="ECO:0000313" key="3">
    <source>
        <dbReference type="Proteomes" id="UP000325218"/>
    </source>
</evidence>
<dbReference type="CDD" id="cd04301">
    <property type="entry name" value="NAT_SF"/>
    <property type="match status" value="1"/>
</dbReference>
<evidence type="ECO:0000259" key="1">
    <source>
        <dbReference type="PROSITE" id="PS51186"/>
    </source>
</evidence>
<keyword evidence="2" id="KW-0808">Transferase</keyword>
<dbReference type="Proteomes" id="UP000325218">
    <property type="component" value="Unassembled WGS sequence"/>
</dbReference>
<dbReference type="Gene3D" id="3.40.630.30">
    <property type="match status" value="1"/>
</dbReference>
<feature type="domain" description="N-acetyltransferase" evidence="1">
    <location>
        <begin position="1"/>
        <end position="147"/>
    </location>
</feature>
<keyword evidence="3" id="KW-1185">Reference proteome</keyword>
<proteinExistence type="predicted"/>
<accession>A0A5D0CLG0</accession>